<organism evidence="1">
    <name type="scientific">Helicobacter pylori</name>
    <name type="common">Campylobacter pylori</name>
    <dbReference type="NCBI Taxonomy" id="210"/>
    <lineage>
        <taxon>Bacteria</taxon>
        <taxon>Pseudomonadati</taxon>
        <taxon>Campylobacterota</taxon>
        <taxon>Epsilonproteobacteria</taxon>
        <taxon>Campylobacterales</taxon>
        <taxon>Helicobacteraceae</taxon>
        <taxon>Helicobacter</taxon>
    </lineage>
</organism>
<name>L7SZT9_HELPX</name>
<evidence type="ECO:0000313" key="1">
    <source>
        <dbReference type="EMBL" id="AGC25860.1"/>
    </source>
</evidence>
<dbReference type="AlphaFoldDB" id="L7SZT9"/>
<sequence>MKKTILLSLSLSLHRS</sequence>
<proteinExistence type="predicted"/>
<dbReference type="EMBL" id="KC153041">
    <property type="protein sequence ID" value="AGC25860.1"/>
    <property type="molecule type" value="Genomic_DNA"/>
</dbReference>
<protein>
    <submittedName>
        <fullName evidence="1">Truncated SabA</fullName>
    </submittedName>
</protein>
<reference evidence="1" key="1">
    <citation type="submission" date="2012-10" db="EMBL/GenBank/DDBJ databases">
        <authorList>
            <person name="Mirzaei T."/>
            <person name="Alebouyeh M."/>
            <person name="Shokrzadeh L."/>
            <person name="Yadegar A."/>
            <person name="Zali M.R."/>
        </authorList>
    </citation>
    <scope>NUCLEOTIDE SEQUENCE</scope>
    <source>
        <strain evidence="1">RIGLD HC70</strain>
    </source>
</reference>
<accession>L7SZT9</accession>